<sequence>MKKIKILSWAVLAISTLSCDKKDTKADGYGNFEATEVTVSAEATGKIVSFALNEGDFIAANKPIGLIDTIQLYYSQQQLEATKNAVFLKSKNVLSQVTILQEQRKTIQTEKTRIQNLLDANAATQQQLDAINGQANVIQEQIKSIQTQNAPILAEANAIGIQIDKIADQIQKSKIINPIDGTVLAKYAEPNEITTFGKPLYKIANTNQMILRVYVSANQLSQIKIGQAVTVKVDVENGLKSYPATVSWISSVAEFTPKIIQTKEERVSLVYGVKVLVQNDGYLKIGMPAEMWRHKSKL</sequence>
<keyword evidence="3" id="KW-1185">Reference proteome</keyword>
<gene>
    <name evidence="2" type="ORF">LPBF_00655</name>
</gene>
<dbReference type="PROSITE" id="PS51257">
    <property type="entry name" value="PROKAR_LIPOPROTEIN"/>
    <property type="match status" value="1"/>
</dbReference>
<dbReference type="GO" id="GO:0015562">
    <property type="term" value="F:efflux transmembrane transporter activity"/>
    <property type="evidence" value="ECO:0007669"/>
    <property type="project" value="TreeGrafter"/>
</dbReference>
<dbReference type="STRING" id="1763534.GCA_001831475_01831"/>
<keyword evidence="1" id="KW-0175">Coiled coil</keyword>
<dbReference type="PANTHER" id="PTHR30469:SF15">
    <property type="entry name" value="HLYD FAMILY OF SECRETION PROTEINS"/>
    <property type="match status" value="1"/>
</dbReference>
<dbReference type="AlphaFoldDB" id="A0A1B9E9F6"/>
<proteinExistence type="predicted"/>
<dbReference type="Gene3D" id="2.40.30.170">
    <property type="match status" value="1"/>
</dbReference>
<dbReference type="OrthoDB" id="9778236at2"/>
<dbReference type="RefSeq" id="WP_066331101.1">
    <property type="nucleotide sequence ID" value="NZ_CP017688.1"/>
</dbReference>
<dbReference type="SUPFAM" id="SSF111369">
    <property type="entry name" value="HlyD-like secretion proteins"/>
    <property type="match status" value="1"/>
</dbReference>
<reference evidence="2 3" key="1">
    <citation type="submission" date="2016-03" db="EMBL/GenBank/DDBJ databases">
        <authorList>
            <person name="Ploux O."/>
        </authorList>
    </citation>
    <scope>NUCLEOTIDE SEQUENCE [LARGE SCALE GENOMIC DNA]</scope>
    <source>
        <strain evidence="2 3">LPB0076</strain>
    </source>
</reference>
<feature type="coiled-coil region" evidence="1">
    <location>
        <begin position="100"/>
        <end position="134"/>
    </location>
</feature>
<dbReference type="PANTHER" id="PTHR30469">
    <property type="entry name" value="MULTIDRUG RESISTANCE PROTEIN MDTA"/>
    <property type="match status" value="1"/>
</dbReference>
<accession>A0A1B9E9F6</accession>
<protein>
    <submittedName>
        <fullName evidence="2">ABC transporter</fullName>
    </submittedName>
</protein>
<evidence type="ECO:0000256" key="1">
    <source>
        <dbReference type="SAM" id="Coils"/>
    </source>
</evidence>
<comment type="caution">
    <text evidence="2">The sequence shown here is derived from an EMBL/GenBank/DDBJ whole genome shotgun (WGS) entry which is preliminary data.</text>
</comment>
<dbReference type="Proteomes" id="UP000093510">
    <property type="component" value="Unassembled WGS sequence"/>
</dbReference>
<dbReference type="EMBL" id="LVEP01000002">
    <property type="protein sequence ID" value="OCB78541.1"/>
    <property type="molecule type" value="Genomic_DNA"/>
</dbReference>
<organism evidence="2 3">
    <name type="scientific">Flavobacterium crassostreae</name>
    <dbReference type="NCBI Taxonomy" id="1763534"/>
    <lineage>
        <taxon>Bacteria</taxon>
        <taxon>Pseudomonadati</taxon>
        <taxon>Bacteroidota</taxon>
        <taxon>Flavobacteriia</taxon>
        <taxon>Flavobacteriales</taxon>
        <taxon>Flavobacteriaceae</taxon>
        <taxon>Flavobacterium</taxon>
    </lineage>
</organism>
<name>A0A1B9E9F6_9FLAO</name>
<dbReference type="GO" id="GO:1990281">
    <property type="term" value="C:efflux pump complex"/>
    <property type="evidence" value="ECO:0007669"/>
    <property type="project" value="TreeGrafter"/>
</dbReference>
<evidence type="ECO:0000313" key="2">
    <source>
        <dbReference type="EMBL" id="OCB78541.1"/>
    </source>
</evidence>
<evidence type="ECO:0000313" key="3">
    <source>
        <dbReference type="Proteomes" id="UP000093510"/>
    </source>
</evidence>